<dbReference type="InterPro" id="IPR006612">
    <property type="entry name" value="THAP_Znf"/>
</dbReference>
<dbReference type="AlphaFoldDB" id="A0A9X0DB41"/>
<protein>
    <submittedName>
        <fullName evidence="8">Endothelial cell proliferation</fullName>
    </submittedName>
</protein>
<dbReference type="SUPFAM" id="SSF57716">
    <property type="entry name" value="Glucocorticoid receptor-like (DNA-binding domain)"/>
    <property type="match status" value="1"/>
</dbReference>
<dbReference type="EMBL" id="MU825405">
    <property type="protein sequence ID" value="KAJ7391559.1"/>
    <property type="molecule type" value="Genomic_DNA"/>
</dbReference>
<reference evidence="8" key="1">
    <citation type="submission" date="2023-01" db="EMBL/GenBank/DDBJ databases">
        <title>Genome assembly of the deep-sea coral Lophelia pertusa.</title>
        <authorList>
            <person name="Herrera S."/>
            <person name="Cordes E."/>
        </authorList>
    </citation>
    <scope>NUCLEOTIDE SEQUENCE</scope>
    <source>
        <strain evidence="8">USNM1676648</strain>
        <tissue evidence="8">Polyp</tissue>
    </source>
</reference>
<keyword evidence="3" id="KW-0862">Zinc</keyword>
<dbReference type="InterPro" id="IPR026516">
    <property type="entry name" value="THAP1/10"/>
</dbReference>
<evidence type="ECO:0000313" key="9">
    <source>
        <dbReference type="Proteomes" id="UP001163046"/>
    </source>
</evidence>
<comment type="caution">
    <text evidence="8">The sequence shown here is derived from an EMBL/GenBank/DDBJ whole genome shotgun (WGS) entry which is preliminary data.</text>
</comment>
<evidence type="ECO:0000256" key="5">
    <source>
        <dbReference type="PROSITE-ProRule" id="PRU00309"/>
    </source>
</evidence>
<keyword evidence="4 5" id="KW-0238">DNA-binding</keyword>
<keyword evidence="1" id="KW-0479">Metal-binding</keyword>
<dbReference type="OrthoDB" id="7312725at2759"/>
<dbReference type="GO" id="GO:0008270">
    <property type="term" value="F:zinc ion binding"/>
    <property type="evidence" value="ECO:0007669"/>
    <property type="project" value="UniProtKB-KW"/>
</dbReference>
<accession>A0A9X0DB41</accession>
<gene>
    <name evidence="8" type="primary">THAP1_2</name>
    <name evidence="8" type="ORF">OS493_017254</name>
</gene>
<dbReference type="PANTHER" id="PTHR46600:SF11">
    <property type="entry name" value="THAP DOMAIN-CONTAINING PROTEIN 10"/>
    <property type="match status" value="1"/>
</dbReference>
<evidence type="ECO:0000256" key="1">
    <source>
        <dbReference type="ARBA" id="ARBA00022723"/>
    </source>
</evidence>
<keyword evidence="9" id="KW-1185">Reference proteome</keyword>
<sequence>MSQEAASQKRRQTNQARRDPSNKKLKSSLTPTDPATAFSRYPYFEKFLVSSQHCDIKSEDALIVTLRARQGYMCNILIYHEEYRSKYPMPCVVFGCNNTANKTESIAVHKIPFFSDNRPECVKRHKIWVDFVSRRRAHWAPTKNWVICPLHFKREDFVCMFTNLPGQSVSLQPQLQCDELGPCVYPTIQTNSPEYNRTQAEQLDRTRRKAIKEAMIEAGPSVSTSTSSSTHMAFRFLIQNVSLLLWKSPFHQQPPKK</sequence>
<name>A0A9X0DB41_9CNID</name>
<dbReference type="PANTHER" id="PTHR46600">
    <property type="entry name" value="THAP DOMAIN-CONTAINING"/>
    <property type="match status" value="1"/>
</dbReference>
<proteinExistence type="predicted"/>
<evidence type="ECO:0000259" key="7">
    <source>
        <dbReference type="PROSITE" id="PS50950"/>
    </source>
</evidence>
<evidence type="ECO:0000256" key="6">
    <source>
        <dbReference type="SAM" id="MobiDB-lite"/>
    </source>
</evidence>
<dbReference type="Pfam" id="PF05485">
    <property type="entry name" value="THAP"/>
    <property type="match status" value="1"/>
</dbReference>
<evidence type="ECO:0000256" key="2">
    <source>
        <dbReference type="ARBA" id="ARBA00022771"/>
    </source>
</evidence>
<evidence type="ECO:0000313" key="8">
    <source>
        <dbReference type="EMBL" id="KAJ7391559.1"/>
    </source>
</evidence>
<feature type="domain" description="THAP-type" evidence="7">
    <location>
        <begin position="89"/>
        <end position="189"/>
    </location>
</feature>
<evidence type="ECO:0000256" key="4">
    <source>
        <dbReference type="ARBA" id="ARBA00023125"/>
    </source>
</evidence>
<dbReference type="GO" id="GO:0043565">
    <property type="term" value="F:sequence-specific DNA binding"/>
    <property type="evidence" value="ECO:0007669"/>
    <property type="project" value="InterPro"/>
</dbReference>
<organism evidence="8 9">
    <name type="scientific">Desmophyllum pertusum</name>
    <dbReference type="NCBI Taxonomy" id="174260"/>
    <lineage>
        <taxon>Eukaryota</taxon>
        <taxon>Metazoa</taxon>
        <taxon>Cnidaria</taxon>
        <taxon>Anthozoa</taxon>
        <taxon>Hexacorallia</taxon>
        <taxon>Scleractinia</taxon>
        <taxon>Caryophylliina</taxon>
        <taxon>Caryophylliidae</taxon>
        <taxon>Desmophyllum</taxon>
    </lineage>
</organism>
<dbReference type="Proteomes" id="UP001163046">
    <property type="component" value="Unassembled WGS sequence"/>
</dbReference>
<keyword evidence="2 5" id="KW-0863">Zinc-finger</keyword>
<evidence type="ECO:0000256" key="3">
    <source>
        <dbReference type="ARBA" id="ARBA00022833"/>
    </source>
</evidence>
<dbReference type="PROSITE" id="PS50950">
    <property type="entry name" value="ZF_THAP"/>
    <property type="match status" value="1"/>
</dbReference>
<feature type="region of interest" description="Disordered" evidence="6">
    <location>
        <begin position="1"/>
        <end position="31"/>
    </location>
</feature>